<feature type="transmembrane region" description="Helical" evidence="1">
    <location>
        <begin position="281"/>
        <end position="303"/>
    </location>
</feature>
<organism evidence="3 4">
    <name type="scientific">Xylophilus ampelinus</name>
    <dbReference type="NCBI Taxonomy" id="54067"/>
    <lineage>
        <taxon>Bacteria</taxon>
        <taxon>Pseudomonadati</taxon>
        <taxon>Pseudomonadota</taxon>
        <taxon>Betaproteobacteria</taxon>
        <taxon>Burkholderiales</taxon>
        <taxon>Xylophilus</taxon>
    </lineage>
</organism>
<protein>
    <submittedName>
        <fullName evidence="3">Putative Zn finger-like uncharacterized protein</fullName>
    </submittedName>
</protein>
<reference evidence="3 4" key="1">
    <citation type="submission" date="2018-06" db="EMBL/GenBank/DDBJ databases">
        <title>Genomic Encyclopedia of Type Strains, Phase III (KMG-III): the genomes of soil and plant-associated and newly described type strains.</title>
        <authorList>
            <person name="Whitman W."/>
        </authorList>
    </citation>
    <scope>NUCLEOTIDE SEQUENCE [LARGE SCALE GENOMIC DNA]</scope>
    <source>
        <strain evidence="3 4">CECT 7646</strain>
    </source>
</reference>
<comment type="caution">
    <text evidence="3">The sequence shown here is derived from an EMBL/GenBank/DDBJ whole genome shotgun (WGS) entry which is preliminary data.</text>
</comment>
<evidence type="ECO:0000313" key="4">
    <source>
        <dbReference type="Proteomes" id="UP000247540"/>
    </source>
</evidence>
<evidence type="ECO:0000259" key="2">
    <source>
        <dbReference type="Pfam" id="PF13719"/>
    </source>
</evidence>
<accession>A0A318SNN0</accession>
<keyword evidence="1" id="KW-0472">Membrane</keyword>
<proteinExistence type="predicted"/>
<dbReference type="AlphaFoldDB" id="A0A318SNN0"/>
<dbReference type="Proteomes" id="UP000247540">
    <property type="component" value="Unassembled WGS sequence"/>
</dbReference>
<keyword evidence="1" id="KW-0812">Transmembrane</keyword>
<dbReference type="InterPro" id="IPR021834">
    <property type="entry name" value="DUF3426"/>
</dbReference>
<dbReference type="Pfam" id="PF13719">
    <property type="entry name" value="Zn_ribbon_5"/>
    <property type="match status" value="1"/>
</dbReference>
<evidence type="ECO:0000313" key="3">
    <source>
        <dbReference type="EMBL" id="PYE78842.1"/>
    </source>
</evidence>
<name>A0A318SNN0_9BURK</name>
<sequence>MSLITRCPNCATMFKIVPDQLRISDGWVRCGRCSDIFDAARHLQSQEEVAGVADGANAPAPGPVNDPVAAATAMAASPLETPVLGSPPLSDDPGVVPTPLPVPASAAAPTKAPSVWLRRSGASALLHRSNAPEPVDEQGEDEYEDLFHSRSGHSTAWQETRQEPYAGLAHAPANPFDDTDPELLPAQQARALAASGRPVSAEGPLAVPILTEDVPSALLLQTADSDVAQSPLYDSVFAVHEVPMAGTAEAEAESDPEEDAKLLELDFVRLAERKAFWRRPAIVAVSALVCGLLALALAGQAALRERDRLAATVPALRPVLAALCVPLSCQVGPRRQIEAIAIEGSAFNKTHGNLYQLSIDLRSSATTPLAMPALELTLTDTDGQTLVRRVLEPVDLRAPQLLQPQGAWSGTLPMRVQDPAMASRIAGYGLLAFYP</sequence>
<dbReference type="RefSeq" id="WP_110464789.1">
    <property type="nucleotide sequence ID" value="NZ_JAMOFZ010000004.1"/>
</dbReference>
<dbReference type="InterPro" id="IPR011723">
    <property type="entry name" value="Znf/thioredoxin_put"/>
</dbReference>
<feature type="domain" description="Zinc finger/thioredoxin putative" evidence="2">
    <location>
        <begin position="3"/>
        <end position="39"/>
    </location>
</feature>
<keyword evidence="4" id="KW-1185">Reference proteome</keyword>
<gene>
    <name evidence="3" type="ORF">DFQ15_10434</name>
</gene>
<dbReference type="Pfam" id="PF11906">
    <property type="entry name" value="DUF3426"/>
    <property type="match status" value="1"/>
</dbReference>
<dbReference type="EMBL" id="QJTC01000004">
    <property type="protein sequence ID" value="PYE78842.1"/>
    <property type="molecule type" value="Genomic_DNA"/>
</dbReference>
<dbReference type="OrthoDB" id="5294582at2"/>
<evidence type="ECO:0000256" key="1">
    <source>
        <dbReference type="SAM" id="Phobius"/>
    </source>
</evidence>
<keyword evidence="1" id="KW-1133">Transmembrane helix</keyword>
<dbReference type="NCBIfam" id="TIGR02098">
    <property type="entry name" value="MJ0042_CXXC"/>
    <property type="match status" value="1"/>
</dbReference>